<dbReference type="GO" id="GO:0005737">
    <property type="term" value="C:cytoplasm"/>
    <property type="evidence" value="ECO:0007669"/>
    <property type="project" value="TreeGrafter"/>
</dbReference>
<dbReference type="Gene3D" id="3.40.50.720">
    <property type="entry name" value="NAD(P)-binding Rossmann-like Domain"/>
    <property type="match status" value="1"/>
</dbReference>
<sequence>MATKKISILGCGWFGLAMAKALSADGYEIKGSTTTEEKLETLSKFNIEPYLINFDSDHTNYDENFFNCDVLIVSIPPKRNAQADYPIKIKNISLAAEKAKIKQIIFIGSTGIYQNGNFIVNETNEPEPNTVAGQVLSAAEEVLKQNPAFTTTIIRFAGLIGPERNLAKHFAGKSGIANGLAPINLIHLDDCIGITKAIIEQKAFGNIYHGVTPHHPSRKDFYTSACLTSGLEKPTFIDELLDWKQVESKNVPEVLNYQFKIENWMEYAESMIKH</sequence>
<evidence type="ECO:0000256" key="1">
    <source>
        <dbReference type="SAM" id="SignalP"/>
    </source>
</evidence>
<dbReference type="Proteomes" id="UP000309488">
    <property type="component" value="Unassembled WGS sequence"/>
</dbReference>
<dbReference type="InterPro" id="IPR016040">
    <property type="entry name" value="NAD(P)-bd_dom"/>
</dbReference>
<accession>A0A4V5P0Q4</accession>
<evidence type="ECO:0000313" key="4">
    <source>
        <dbReference type="Proteomes" id="UP000309488"/>
    </source>
</evidence>
<name>A0A4V5P0Q4_9SPHI</name>
<keyword evidence="4" id="KW-1185">Reference proteome</keyword>
<dbReference type="EMBL" id="SWBR01000001">
    <property type="protein sequence ID" value="TKC12942.1"/>
    <property type="molecule type" value="Genomic_DNA"/>
</dbReference>
<evidence type="ECO:0000313" key="3">
    <source>
        <dbReference type="EMBL" id="TKC12942.1"/>
    </source>
</evidence>
<dbReference type="AlphaFoldDB" id="A0A4V5P0Q4"/>
<proteinExistence type="predicted"/>
<dbReference type="OrthoDB" id="751203at2"/>
<evidence type="ECO:0000259" key="2">
    <source>
        <dbReference type="Pfam" id="PF13460"/>
    </source>
</evidence>
<dbReference type="SUPFAM" id="SSF51735">
    <property type="entry name" value="NAD(P)-binding Rossmann-fold domains"/>
    <property type="match status" value="1"/>
</dbReference>
<comment type="caution">
    <text evidence="3">The sequence shown here is derived from an EMBL/GenBank/DDBJ whole genome shotgun (WGS) entry which is preliminary data.</text>
</comment>
<organism evidence="3 4">
    <name type="scientific">Pedobacter polaris</name>
    <dbReference type="NCBI Taxonomy" id="2571273"/>
    <lineage>
        <taxon>Bacteria</taxon>
        <taxon>Pseudomonadati</taxon>
        <taxon>Bacteroidota</taxon>
        <taxon>Sphingobacteriia</taxon>
        <taxon>Sphingobacteriales</taxon>
        <taxon>Sphingobacteriaceae</taxon>
        <taxon>Pedobacter</taxon>
    </lineage>
</organism>
<gene>
    <name evidence="3" type="ORF">FA048_04810</name>
</gene>
<feature type="signal peptide" evidence="1">
    <location>
        <begin position="1"/>
        <end position="19"/>
    </location>
</feature>
<dbReference type="RefSeq" id="WP_136839065.1">
    <property type="nucleotide sequence ID" value="NZ_SWBR01000001.1"/>
</dbReference>
<dbReference type="InterPro" id="IPR051783">
    <property type="entry name" value="NAD(P)-dependent_oxidoreduct"/>
</dbReference>
<feature type="chain" id="PRO_5020481298" evidence="1">
    <location>
        <begin position="20"/>
        <end position="274"/>
    </location>
</feature>
<dbReference type="PANTHER" id="PTHR48079:SF6">
    <property type="entry name" value="NAD(P)-BINDING DOMAIN-CONTAINING PROTEIN-RELATED"/>
    <property type="match status" value="1"/>
</dbReference>
<dbReference type="InterPro" id="IPR036291">
    <property type="entry name" value="NAD(P)-bd_dom_sf"/>
</dbReference>
<dbReference type="Pfam" id="PF13460">
    <property type="entry name" value="NAD_binding_10"/>
    <property type="match status" value="1"/>
</dbReference>
<keyword evidence="1" id="KW-0732">Signal</keyword>
<feature type="domain" description="NAD(P)-binding" evidence="2">
    <location>
        <begin position="12"/>
        <end position="162"/>
    </location>
</feature>
<protein>
    <submittedName>
        <fullName evidence="3">SDR family NAD(P)-dependent oxidoreductase</fullName>
    </submittedName>
</protein>
<reference evidence="3 4" key="1">
    <citation type="submission" date="2019-04" db="EMBL/GenBank/DDBJ databases">
        <title>Pedobacter sp. RP-3-22 sp. nov., isolated from Arctic soil.</title>
        <authorList>
            <person name="Dahal R.H."/>
            <person name="Kim D.-U."/>
        </authorList>
    </citation>
    <scope>NUCLEOTIDE SEQUENCE [LARGE SCALE GENOMIC DNA]</scope>
    <source>
        <strain evidence="3 4">RP-3-22</strain>
    </source>
</reference>
<dbReference type="GO" id="GO:0004029">
    <property type="term" value="F:aldehyde dehydrogenase (NAD+) activity"/>
    <property type="evidence" value="ECO:0007669"/>
    <property type="project" value="TreeGrafter"/>
</dbReference>
<dbReference type="PANTHER" id="PTHR48079">
    <property type="entry name" value="PROTEIN YEEZ"/>
    <property type="match status" value="1"/>
</dbReference>